<keyword evidence="2" id="KW-0812">Transmembrane</keyword>
<feature type="transmembrane region" description="Helical" evidence="2">
    <location>
        <begin position="41"/>
        <end position="60"/>
    </location>
</feature>
<evidence type="ECO:0000256" key="1">
    <source>
        <dbReference type="SAM" id="MobiDB-lite"/>
    </source>
</evidence>
<sequence length="116" mass="13351">MKELVVLRAFFGTIFVLFIPGFAWSFMFFRKDEIDWIERIALSFGLSIALVPLTIFWLNYLFKVKINAFNCSIAIFVLIFIPIIYLLLKKTISHSKNASKKNKVANGKGLPFPKNS</sequence>
<dbReference type="KEGG" id="daw:HS1_000790"/>
<keyword evidence="5" id="KW-1185">Reference proteome</keyword>
<dbReference type="Pfam" id="PF07760">
    <property type="entry name" value="DUF1616"/>
    <property type="match status" value="1"/>
</dbReference>
<feature type="domain" description="DUF1616" evidence="3">
    <location>
        <begin position="6"/>
        <end position="81"/>
    </location>
</feature>
<evidence type="ECO:0000259" key="3">
    <source>
        <dbReference type="Pfam" id="PF07760"/>
    </source>
</evidence>
<evidence type="ECO:0000313" key="4">
    <source>
        <dbReference type="EMBL" id="AMM40594.1"/>
    </source>
</evidence>
<dbReference type="RefSeq" id="WP_082757594.1">
    <property type="nucleotide sequence ID" value="NZ_CP013015.1"/>
</dbReference>
<dbReference type="InterPro" id="IPR011674">
    <property type="entry name" value="DUF1616"/>
</dbReference>
<keyword evidence="2" id="KW-0472">Membrane</keyword>
<proteinExistence type="predicted"/>
<keyword evidence="2" id="KW-1133">Transmembrane helix</keyword>
<feature type="transmembrane region" description="Helical" evidence="2">
    <location>
        <begin position="66"/>
        <end position="88"/>
    </location>
</feature>
<accession>A0A7U4QJQ6</accession>
<organism evidence="4 5">
    <name type="scientific">Desulfofervidus auxilii</name>
    <dbReference type="NCBI Taxonomy" id="1621989"/>
    <lineage>
        <taxon>Bacteria</taxon>
        <taxon>Pseudomonadati</taxon>
        <taxon>Thermodesulfobacteriota</taxon>
        <taxon>Candidatus Desulfofervidia</taxon>
        <taxon>Candidatus Desulfofervidales</taxon>
        <taxon>Candidatus Desulfofervidaceae</taxon>
        <taxon>Candidatus Desulfofervidus</taxon>
    </lineage>
</organism>
<dbReference type="OrthoDB" id="34142at2"/>
<dbReference type="AlphaFoldDB" id="A0A7U4QJQ6"/>
<reference evidence="4 5" key="1">
    <citation type="submission" date="2015-10" db="EMBL/GenBank/DDBJ databases">
        <title>Candidatus Desulfofervidus auxilii, a hydrogenotrophic sulfate-reducing bacterium involved in the thermophilic anaerobic oxidation of methane.</title>
        <authorList>
            <person name="Krukenberg V."/>
            <person name="Richter M."/>
            <person name="Wegener G."/>
        </authorList>
    </citation>
    <scope>NUCLEOTIDE SEQUENCE [LARGE SCALE GENOMIC DNA]</scope>
    <source>
        <strain evidence="4 5">HS1</strain>
    </source>
</reference>
<dbReference type="EMBL" id="CP013015">
    <property type="protein sequence ID" value="AMM40594.1"/>
    <property type="molecule type" value="Genomic_DNA"/>
</dbReference>
<evidence type="ECO:0000313" key="5">
    <source>
        <dbReference type="Proteomes" id="UP000070560"/>
    </source>
</evidence>
<name>A0A7U4QJQ6_DESA2</name>
<protein>
    <submittedName>
        <fullName evidence="4">Membrane protein containing DUF1616</fullName>
    </submittedName>
</protein>
<dbReference type="Proteomes" id="UP000070560">
    <property type="component" value="Chromosome"/>
</dbReference>
<gene>
    <name evidence="4" type="ORF">HS1_000790</name>
</gene>
<feature type="transmembrane region" description="Helical" evidence="2">
    <location>
        <begin position="6"/>
        <end position="29"/>
    </location>
</feature>
<feature type="region of interest" description="Disordered" evidence="1">
    <location>
        <begin position="97"/>
        <end position="116"/>
    </location>
</feature>
<evidence type="ECO:0000256" key="2">
    <source>
        <dbReference type="SAM" id="Phobius"/>
    </source>
</evidence>